<evidence type="ECO:0000313" key="2">
    <source>
        <dbReference type="EMBL" id="KAL1116886.1"/>
    </source>
</evidence>
<gene>
    <name evidence="2" type="ORF">AAG570_005355</name>
</gene>
<dbReference type="SMART" id="SM00256">
    <property type="entry name" value="FBOX"/>
    <property type="match status" value="1"/>
</dbReference>
<sequence length="628" mass="70339">MSSLALSSLVRTGFGQWPSSAVLFGSRSMSQLSYVVTTFGADLVDSSDMNYDPDTTTGGGDKPRPVRTNELIAGNYIPRYSDFTLEIAERKVHNLAFPLSRTWFWVMGMDDLKVMEGGRTMDIISELPEELSERVLCLLKPRDLARCMAVSRQWRKLANHNRIWRQVRRLKLFDYLPVLPTEQDNLVAVLDEPCTLAKSYIENSILVKNWKDNRCKMEILDLPKNQVVSGCWVLADEKIVACSFITGDVHVWLVTPGSTQLVCLPNIMPAGAREGITIAAEEQAQACQPKDKVGSVLLAATRSNISALYRLNLTTGHSKLVQVIAWQKSSIGNQPQRSVVNSIDTCEKSIDEIRQFVEEHYETQANVKCCFILGTSSSCRPTLCLLDRWESTILLCNTDHQSQLLYLNESIEITGVLRGTKDNEICVLEDDRRIGCYNLQGTCLDTIALDSPTQKLLAVAIVGVVADSSVRSKVTVIGWSTSGKRYTTELEGEDWWWREKMVGGWARPRAVGGGMGVVLCTPHPKNSTYMFVLWWPLSGSPPSYITLQDAPLYERNSLLTLDYFDACDDIFVHLRKTGPGSESSLSFYNLKNGEKLASYSDKHSLCHVGKTRAVRRKDASIEVLIYKY</sequence>
<accession>A0ABD0Y091</accession>
<protein>
    <recommendedName>
        <fullName evidence="1">F-box domain-containing protein</fullName>
    </recommendedName>
</protein>
<dbReference type="AlphaFoldDB" id="A0ABD0Y091"/>
<dbReference type="EMBL" id="JBFDAA010000017">
    <property type="protein sequence ID" value="KAL1116886.1"/>
    <property type="molecule type" value="Genomic_DNA"/>
</dbReference>
<keyword evidence="3" id="KW-1185">Reference proteome</keyword>
<reference evidence="2 3" key="1">
    <citation type="submission" date="2024-07" db="EMBL/GenBank/DDBJ databases">
        <title>Chromosome-level genome assembly of the water stick insect Ranatra chinensis (Heteroptera: Nepidae).</title>
        <authorList>
            <person name="Liu X."/>
        </authorList>
    </citation>
    <scope>NUCLEOTIDE SEQUENCE [LARGE SCALE GENOMIC DNA]</scope>
    <source>
        <strain evidence="2">Cailab_2021Rc</strain>
        <tissue evidence="2">Muscle</tissue>
    </source>
</reference>
<dbReference type="Gene3D" id="1.20.1280.50">
    <property type="match status" value="1"/>
</dbReference>
<organism evidence="2 3">
    <name type="scientific">Ranatra chinensis</name>
    <dbReference type="NCBI Taxonomy" id="642074"/>
    <lineage>
        <taxon>Eukaryota</taxon>
        <taxon>Metazoa</taxon>
        <taxon>Ecdysozoa</taxon>
        <taxon>Arthropoda</taxon>
        <taxon>Hexapoda</taxon>
        <taxon>Insecta</taxon>
        <taxon>Pterygota</taxon>
        <taxon>Neoptera</taxon>
        <taxon>Paraneoptera</taxon>
        <taxon>Hemiptera</taxon>
        <taxon>Heteroptera</taxon>
        <taxon>Panheteroptera</taxon>
        <taxon>Nepomorpha</taxon>
        <taxon>Nepidae</taxon>
        <taxon>Ranatrinae</taxon>
        <taxon>Ranatra</taxon>
    </lineage>
</organism>
<dbReference type="SUPFAM" id="SSF81383">
    <property type="entry name" value="F-box domain"/>
    <property type="match status" value="1"/>
</dbReference>
<evidence type="ECO:0000313" key="3">
    <source>
        <dbReference type="Proteomes" id="UP001558652"/>
    </source>
</evidence>
<dbReference type="InterPro" id="IPR036047">
    <property type="entry name" value="F-box-like_dom_sf"/>
</dbReference>
<evidence type="ECO:0000259" key="1">
    <source>
        <dbReference type="PROSITE" id="PS50181"/>
    </source>
</evidence>
<name>A0ABD0Y091_9HEMI</name>
<feature type="domain" description="F-box" evidence="1">
    <location>
        <begin position="121"/>
        <end position="167"/>
    </location>
</feature>
<dbReference type="InterPro" id="IPR001810">
    <property type="entry name" value="F-box_dom"/>
</dbReference>
<proteinExistence type="predicted"/>
<comment type="caution">
    <text evidence="2">The sequence shown here is derived from an EMBL/GenBank/DDBJ whole genome shotgun (WGS) entry which is preliminary data.</text>
</comment>
<dbReference type="Pfam" id="PF12937">
    <property type="entry name" value="F-box-like"/>
    <property type="match status" value="1"/>
</dbReference>
<dbReference type="Proteomes" id="UP001558652">
    <property type="component" value="Unassembled WGS sequence"/>
</dbReference>
<dbReference type="PROSITE" id="PS50181">
    <property type="entry name" value="FBOX"/>
    <property type="match status" value="1"/>
</dbReference>